<keyword evidence="3 5" id="KW-0548">Nucleotidyltransferase</keyword>
<keyword evidence="5" id="KW-0963">Cytoplasm</keyword>
<comment type="function">
    <text evidence="5">Activates KDO (a required 8-carbon sugar) for incorporation into bacterial lipopolysaccharide in Gram-negative bacteria.</text>
</comment>
<evidence type="ECO:0000256" key="2">
    <source>
        <dbReference type="ARBA" id="ARBA00022679"/>
    </source>
</evidence>
<dbReference type="EC" id="2.7.7.38" evidence="5"/>
<evidence type="ECO:0000313" key="9">
    <source>
        <dbReference type="Proteomes" id="UP001253458"/>
    </source>
</evidence>
<dbReference type="FunFam" id="3.90.550.10:FF:000011">
    <property type="entry name" value="3-deoxy-manno-octulosonate cytidylyltransferase"/>
    <property type="match status" value="1"/>
</dbReference>
<evidence type="ECO:0000256" key="3">
    <source>
        <dbReference type="ARBA" id="ARBA00022695"/>
    </source>
</evidence>
<dbReference type="PANTHER" id="PTHR42866">
    <property type="entry name" value="3-DEOXY-MANNO-OCTULOSONATE CYTIDYLYLTRANSFERASE"/>
    <property type="match status" value="1"/>
</dbReference>
<evidence type="ECO:0000313" key="8">
    <source>
        <dbReference type="Proteomes" id="UP001249076"/>
    </source>
</evidence>
<dbReference type="Proteomes" id="UP001253458">
    <property type="component" value="Unassembled WGS sequence"/>
</dbReference>
<dbReference type="RefSeq" id="WP_082753107.1">
    <property type="nucleotide sequence ID" value="NZ_JAVDTL010000003.1"/>
</dbReference>
<dbReference type="GO" id="GO:0033468">
    <property type="term" value="P:CMP-keto-3-deoxy-D-manno-octulosonic acid biosynthetic process"/>
    <property type="evidence" value="ECO:0007669"/>
    <property type="project" value="UniProtKB-UniRule"/>
</dbReference>
<dbReference type="NCBIfam" id="TIGR00466">
    <property type="entry name" value="kdsB"/>
    <property type="match status" value="1"/>
</dbReference>
<dbReference type="CDD" id="cd02517">
    <property type="entry name" value="CMP-KDO-Synthetase"/>
    <property type="match status" value="1"/>
</dbReference>
<keyword evidence="2 5" id="KW-0808">Transferase</keyword>
<organism evidence="6 9">
    <name type="scientific">Acidovorax delafieldii</name>
    <name type="common">Pseudomonas delafieldii</name>
    <dbReference type="NCBI Taxonomy" id="47920"/>
    <lineage>
        <taxon>Bacteria</taxon>
        <taxon>Pseudomonadati</taxon>
        <taxon>Pseudomonadota</taxon>
        <taxon>Betaproteobacteria</taxon>
        <taxon>Burkholderiales</taxon>
        <taxon>Comamonadaceae</taxon>
        <taxon>Acidovorax</taxon>
    </lineage>
</organism>
<dbReference type="GO" id="GO:0016020">
    <property type="term" value="C:membrane"/>
    <property type="evidence" value="ECO:0007669"/>
    <property type="project" value="UniProtKB-SubCell"/>
</dbReference>
<dbReference type="EMBL" id="JAVDTS010000004">
    <property type="protein sequence ID" value="MDR6838079.1"/>
    <property type="molecule type" value="Genomic_DNA"/>
</dbReference>
<comment type="similarity">
    <text evidence="5">Belongs to the KdsB family.</text>
</comment>
<protein>
    <recommendedName>
        <fullName evidence="5">3-deoxy-manno-octulosonate cytidylyltransferase</fullName>
        <ecNumber evidence="5">2.7.7.38</ecNumber>
    </recommendedName>
    <alternativeName>
        <fullName evidence="5">CMP-2-keto-3-deoxyoctulosonic acid synthase</fullName>
        <shortName evidence="5">CKS</shortName>
        <shortName evidence="5">CMP-KDO synthase</shortName>
    </alternativeName>
</protein>
<accession>A0AAJ2F143</accession>
<dbReference type="AlphaFoldDB" id="A0AAJ2F143"/>
<comment type="catalytic activity">
    <reaction evidence="5">
        <text>3-deoxy-alpha-D-manno-oct-2-ulosonate + CTP = CMP-3-deoxy-beta-D-manno-octulosonate + diphosphate</text>
        <dbReference type="Rhea" id="RHEA:23448"/>
        <dbReference type="ChEBI" id="CHEBI:33019"/>
        <dbReference type="ChEBI" id="CHEBI:37563"/>
        <dbReference type="ChEBI" id="CHEBI:85986"/>
        <dbReference type="ChEBI" id="CHEBI:85987"/>
        <dbReference type="EC" id="2.7.7.38"/>
    </reaction>
</comment>
<dbReference type="InterPro" id="IPR004528">
    <property type="entry name" value="KdsB"/>
</dbReference>
<dbReference type="Gene3D" id="3.90.550.10">
    <property type="entry name" value="Spore Coat Polysaccharide Biosynthesis Protein SpsA, Chain A"/>
    <property type="match status" value="1"/>
</dbReference>
<keyword evidence="8" id="KW-1185">Reference proteome</keyword>
<comment type="pathway">
    <text evidence="5">Nucleotide-sugar biosynthesis; CMP-3-deoxy-D-manno-octulosonate biosynthesis; CMP-3-deoxy-D-manno-octulosonate from 3-deoxy-D-manno-octulosonate and CTP: step 1/1.</text>
</comment>
<dbReference type="NCBIfam" id="NF003952">
    <property type="entry name" value="PRK05450.1-5"/>
    <property type="match status" value="1"/>
</dbReference>
<dbReference type="GO" id="GO:0008690">
    <property type="term" value="F:3-deoxy-manno-octulosonate cytidylyltransferase activity"/>
    <property type="evidence" value="ECO:0007669"/>
    <property type="project" value="UniProtKB-UniRule"/>
</dbReference>
<keyword evidence="4 5" id="KW-0448">Lipopolysaccharide biosynthesis</keyword>
<evidence type="ECO:0000313" key="7">
    <source>
        <dbReference type="EMBL" id="MDR6838079.1"/>
    </source>
</evidence>
<dbReference type="GO" id="GO:0009103">
    <property type="term" value="P:lipopolysaccharide biosynthetic process"/>
    <property type="evidence" value="ECO:0007669"/>
    <property type="project" value="UniProtKB-UniRule"/>
</dbReference>
<comment type="subcellular location">
    <subcellularLocation>
        <location evidence="5">Cytoplasm</location>
    </subcellularLocation>
    <subcellularLocation>
        <location evidence="1">Membrane</location>
    </subcellularLocation>
</comment>
<dbReference type="InterPro" id="IPR029044">
    <property type="entry name" value="Nucleotide-diphossugar_trans"/>
</dbReference>
<dbReference type="PANTHER" id="PTHR42866:SF2">
    <property type="entry name" value="3-DEOXY-MANNO-OCTULOSONATE CYTIDYLYLTRANSFERASE, MITOCHONDRIAL"/>
    <property type="match status" value="1"/>
</dbReference>
<dbReference type="GO" id="GO:0005829">
    <property type="term" value="C:cytosol"/>
    <property type="evidence" value="ECO:0007669"/>
    <property type="project" value="TreeGrafter"/>
</dbReference>
<evidence type="ECO:0000256" key="4">
    <source>
        <dbReference type="ARBA" id="ARBA00022985"/>
    </source>
</evidence>
<dbReference type="Proteomes" id="UP001249076">
    <property type="component" value="Unassembled WGS sequence"/>
</dbReference>
<reference evidence="6 8" key="1">
    <citation type="submission" date="2023-07" db="EMBL/GenBank/DDBJ databases">
        <title>Sorghum-associated microbial communities from plants grown in Nebraska, USA.</title>
        <authorList>
            <person name="Schachtman D."/>
        </authorList>
    </citation>
    <scope>NUCLEOTIDE SEQUENCE</scope>
    <source>
        <strain evidence="7 8">BE105</strain>
        <strain evidence="6">BE69</strain>
    </source>
</reference>
<evidence type="ECO:0000313" key="6">
    <source>
        <dbReference type="EMBL" id="MDR6767205.1"/>
    </source>
</evidence>
<dbReference type="InterPro" id="IPR003329">
    <property type="entry name" value="Cytidylyl_trans"/>
</dbReference>
<dbReference type="Pfam" id="PF02348">
    <property type="entry name" value="CTP_transf_3"/>
    <property type="match status" value="1"/>
</dbReference>
<proteinExistence type="inferred from homology"/>
<name>A0AAJ2F143_ACIDE</name>
<dbReference type="EMBL" id="JAVDTL010000003">
    <property type="protein sequence ID" value="MDR6767205.1"/>
    <property type="molecule type" value="Genomic_DNA"/>
</dbReference>
<dbReference type="HAMAP" id="MF_00057">
    <property type="entry name" value="KdsB"/>
    <property type="match status" value="1"/>
</dbReference>
<gene>
    <name evidence="5" type="primary">kdsB</name>
    <name evidence="6" type="ORF">J2W88_002480</name>
    <name evidence="7" type="ORF">J2W93_002920</name>
</gene>
<dbReference type="SUPFAM" id="SSF53448">
    <property type="entry name" value="Nucleotide-diphospho-sugar transferases"/>
    <property type="match status" value="1"/>
</dbReference>
<sequence>MSAPVVPAANNPFTVLIPARMASSRLPDKPLADIAGLPMVVRVAQRAAQSAAVRVVVAADDARILQACAAHGVDAVMTRADHASGSDRLAEACTQLGLQGDDIVVNVQGDEPLIDPALINAVAALLQDRDGQYGQRPGASMGTAAHAIASLADYTNPNVVKVVLDARGLAHYFSRAPIPFGRDHTGTAWWQGAAQAAQPGVKALQGFAPLRHVGIYSYRAGFLREFPQLAPAPTEAIEALEQLRALWHGHRIAVHLADAAPGPGVDTPEDLERVRALFR</sequence>
<evidence type="ECO:0000256" key="1">
    <source>
        <dbReference type="ARBA" id="ARBA00004370"/>
    </source>
</evidence>
<comment type="caution">
    <text evidence="6">The sequence shown here is derived from an EMBL/GenBank/DDBJ whole genome shotgun (WGS) entry which is preliminary data.</text>
</comment>
<evidence type="ECO:0000256" key="5">
    <source>
        <dbReference type="HAMAP-Rule" id="MF_00057"/>
    </source>
</evidence>